<proteinExistence type="predicted"/>
<dbReference type="InterPro" id="IPR015590">
    <property type="entry name" value="Aldehyde_DH_dom"/>
</dbReference>
<evidence type="ECO:0000256" key="1">
    <source>
        <dbReference type="ARBA" id="ARBA00023002"/>
    </source>
</evidence>
<dbReference type="Gene3D" id="3.40.309.10">
    <property type="entry name" value="Aldehyde Dehydrogenase, Chain A, domain 2"/>
    <property type="match status" value="1"/>
</dbReference>
<dbReference type="Pfam" id="PF00171">
    <property type="entry name" value="Aldedh"/>
    <property type="match status" value="1"/>
</dbReference>
<dbReference type="InterPro" id="IPR016162">
    <property type="entry name" value="Ald_DH_N"/>
</dbReference>
<dbReference type="GO" id="GO:0016620">
    <property type="term" value="F:oxidoreductase activity, acting on the aldehyde or oxo group of donors, NAD or NADP as acceptor"/>
    <property type="evidence" value="ECO:0007669"/>
    <property type="project" value="InterPro"/>
</dbReference>
<dbReference type="EMBL" id="CP030850">
    <property type="protein sequence ID" value="AXE16343.1"/>
    <property type="molecule type" value="Genomic_DNA"/>
</dbReference>
<dbReference type="InterPro" id="IPR050740">
    <property type="entry name" value="Aldehyde_DH_Superfamily"/>
</dbReference>
<dbReference type="SUPFAM" id="SSF53720">
    <property type="entry name" value="ALDH-like"/>
    <property type="match status" value="1"/>
</dbReference>
<dbReference type="InterPro" id="IPR016163">
    <property type="entry name" value="Ald_DH_C"/>
</dbReference>
<dbReference type="Proteomes" id="UP000251993">
    <property type="component" value="Chromosome"/>
</dbReference>
<sequence length="494" mass="52704">MTNLFQDASLAEIEAAMERAYAAFLIYRRTTAKQKASFIRAVADEIEALGETVIEVAMRETHLPAARLTSERGRTCFQLRNIADVVAEGSWLEATIDTALPERLPLPKPDIRNMLVPIGPVVVFGASNFPFAYSTAGVDPAAAWGAGCPVVVKAHPAHPETSEMVAAAVKKAIAKTGMPEGLFEHIHGANFEIGKALVLHPKTAAVGFTGSFAGGKALFDLAAQRPVPIPVFAEMGSTNPVFLLPDVLEKEAEKYAKMYAGSITGGMGQFCTKPGLLIGIESQGLDTFISVLATEIRAILPAPMLHSGIAKAFRTKRADVLGQQTVVVEAETSQHYGEEEGIPSVASVTAAQFVANPALHQEVFGPFSLLIKCKDAAEMQDVIGHLEGQLTCTVLGTEKDLAQAADLLFAVSLICGRLILNGVPTGVEVGAAMQHGGPFPASTDGRFGSVGPHAMKRFVRPLAFQNFPMRLLPDELKDGNPLGIWRMVNGNWEK</sequence>
<dbReference type="RefSeq" id="WP_114065130.1">
    <property type="nucleotide sequence ID" value="NZ_CP030850.1"/>
</dbReference>
<keyword evidence="4" id="KW-1185">Reference proteome</keyword>
<dbReference type="OrthoDB" id="9770537at2"/>
<dbReference type="PANTHER" id="PTHR43353">
    <property type="entry name" value="SUCCINATE-SEMIALDEHYDE DEHYDROGENASE, MITOCHONDRIAL"/>
    <property type="match status" value="1"/>
</dbReference>
<reference evidence="3 4" key="1">
    <citation type="submission" date="2018-07" db="EMBL/GenBank/DDBJ databases">
        <title>Genome sequencing of Runella.</title>
        <authorList>
            <person name="Baek M.-G."/>
            <person name="Yi H."/>
        </authorList>
    </citation>
    <scope>NUCLEOTIDE SEQUENCE [LARGE SCALE GENOMIC DNA]</scope>
    <source>
        <strain evidence="3 4">HYN0085</strain>
    </source>
</reference>
<dbReference type="KEGG" id="run:DR864_00690"/>
<gene>
    <name evidence="3" type="ORF">DR864_00690</name>
</gene>
<dbReference type="CDD" id="cd07129">
    <property type="entry name" value="ALDH_KGSADH"/>
    <property type="match status" value="1"/>
</dbReference>
<feature type="domain" description="Aldehyde dehydrogenase" evidence="2">
    <location>
        <begin position="5"/>
        <end position="456"/>
    </location>
</feature>
<dbReference type="AlphaFoldDB" id="A0A344TCH2"/>
<evidence type="ECO:0000313" key="3">
    <source>
        <dbReference type="EMBL" id="AXE16343.1"/>
    </source>
</evidence>
<accession>A0A344TCH2</accession>
<protein>
    <submittedName>
        <fullName evidence="3">Aldehyde dehydrogenase (NADP(+))</fullName>
    </submittedName>
</protein>
<name>A0A344TCH2_9BACT</name>
<dbReference type="InterPro" id="IPR044151">
    <property type="entry name" value="ALDH_KGSADH"/>
</dbReference>
<evidence type="ECO:0000313" key="4">
    <source>
        <dbReference type="Proteomes" id="UP000251993"/>
    </source>
</evidence>
<dbReference type="PANTHER" id="PTHR43353:SF3">
    <property type="entry name" value="ALDEHYDE DEHYDROGENASE-RELATED"/>
    <property type="match status" value="1"/>
</dbReference>
<keyword evidence="1" id="KW-0560">Oxidoreductase</keyword>
<dbReference type="InterPro" id="IPR016161">
    <property type="entry name" value="Ald_DH/histidinol_DH"/>
</dbReference>
<organism evidence="3 4">
    <name type="scientific">Runella rosea</name>
    <dbReference type="NCBI Taxonomy" id="2259595"/>
    <lineage>
        <taxon>Bacteria</taxon>
        <taxon>Pseudomonadati</taxon>
        <taxon>Bacteroidota</taxon>
        <taxon>Cytophagia</taxon>
        <taxon>Cytophagales</taxon>
        <taxon>Spirosomataceae</taxon>
        <taxon>Runella</taxon>
    </lineage>
</organism>
<dbReference type="Gene3D" id="3.40.605.10">
    <property type="entry name" value="Aldehyde Dehydrogenase, Chain A, domain 1"/>
    <property type="match status" value="1"/>
</dbReference>
<evidence type="ECO:0000259" key="2">
    <source>
        <dbReference type="Pfam" id="PF00171"/>
    </source>
</evidence>